<dbReference type="HOGENOM" id="CLU_127047_0_0_7"/>
<feature type="compositionally biased region" description="Low complexity" evidence="1">
    <location>
        <begin position="164"/>
        <end position="181"/>
    </location>
</feature>
<feature type="compositionally biased region" description="Basic and acidic residues" evidence="1">
    <location>
        <begin position="36"/>
        <end position="51"/>
    </location>
</feature>
<dbReference type="RefSeq" id="WP_013162793.1">
    <property type="nucleotide sequence ID" value="NC_014216.1"/>
</dbReference>
<dbReference type="STRING" id="589865.DaAHT2_0556"/>
<evidence type="ECO:0000313" key="2">
    <source>
        <dbReference type="EMBL" id="ADH85262.1"/>
    </source>
</evidence>
<dbReference type="AlphaFoldDB" id="D6Z0N3"/>
<organism evidence="2 3">
    <name type="scientific">Desulfurivibrio alkaliphilus (strain DSM 19089 / UNIQEM U267 / AHT2)</name>
    <dbReference type="NCBI Taxonomy" id="589865"/>
    <lineage>
        <taxon>Bacteria</taxon>
        <taxon>Pseudomonadati</taxon>
        <taxon>Thermodesulfobacteriota</taxon>
        <taxon>Desulfobulbia</taxon>
        <taxon>Desulfobulbales</taxon>
        <taxon>Desulfobulbaceae</taxon>
        <taxon>Desulfurivibrio</taxon>
    </lineage>
</organism>
<dbReference type="Proteomes" id="UP000001508">
    <property type="component" value="Chromosome"/>
</dbReference>
<reference evidence="3" key="1">
    <citation type="submission" date="2010-02" db="EMBL/GenBank/DDBJ databases">
        <title>Complete sequence of Desulfurivibrio alkaliphilus AHT2.</title>
        <authorList>
            <consortium name="US DOE Joint Genome Institute"/>
            <person name="Pitluck S."/>
            <person name="Chertkov O."/>
            <person name="Detter J.C."/>
            <person name="Han C."/>
            <person name="Tapia R."/>
            <person name="Larimer F."/>
            <person name="Land M."/>
            <person name="Hauser L."/>
            <person name="Kyrpides N."/>
            <person name="Mikhailova N."/>
            <person name="Sorokin D.Y."/>
            <person name="Muyzer G."/>
            <person name="Woyke T."/>
        </authorList>
    </citation>
    <scope>NUCLEOTIDE SEQUENCE [LARGE SCALE GENOMIC DNA]</scope>
    <source>
        <strain evidence="3">DSM 19089 / UNIQEM U267 / AHT2</strain>
    </source>
</reference>
<evidence type="ECO:0000313" key="3">
    <source>
        <dbReference type="Proteomes" id="UP000001508"/>
    </source>
</evidence>
<feature type="region of interest" description="Disordered" evidence="1">
    <location>
        <begin position="160"/>
        <end position="181"/>
    </location>
</feature>
<evidence type="ECO:0008006" key="4">
    <source>
        <dbReference type="Google" id="ProtNLM"/>
    </source>
</evidence>
<dbReference type="PROSITE" id="PS51257">
    <property type="entry name" value="PROKAR_LIPOPROTEIN"/>
    <property type="match status" value="1"/>
</dbReference>
<protein>
    <recommendedName>
        <fullName evidence="4">Lipoprotein</fullName>
    </recommendedName>
</protein>
<dbReference type="InParanoid" id="D6Z0N3"/>
<gene>
    <name evidence="2" type="ordered locus">DaAHT2_0556</name>
</gene>
<sequence length="181" mass="20225">MFKQTVPFAKSYLALLACIFLLFLLAGCTQHQNAGPEDREKREAVQERRPDPYTPSGFRDLLIPAELTWLREKSMVVHTDSYAGGVLHFSGRVDVNSLTDFFTTTMRRNNWQLVGSVKYQDVMLAFTKPHKTCTIIINDRGLGRATEVQVYITDDLSKSRQGDTVAPAPVAPAAPATPFSF</sequence>
<keyword evidence="3" id="KW-1185">Reference proteome</keyword>
<accession>D6Z0N3</accession>
<dbReference type="EMBL" id="CP001940">
    <property type="protein sequence ID" value="ADH85262.1"/>
    <property type="molecule type" value="Genomic_DNA"/>
</dbReference>
<dbReference type="KEGG" id="dak:DaAHT2_0556"/>
<name>D6Z0N3_DESAT</name>
<dbReference type="eggNOG" id="ENOG5032BCF">
    <property type="taxonomic scope" value="Bacteria"/>
</dbReference>
<dbReference type="OrthoDB" id="9794844at2"/>
<feature type="region of interest" description="Disordered" evidence="1">
    <location>
        <begin position="33"/>
        <end position="53"/>
    </location>
</feature>
<proteinExistence type="predicted"/>
<evidence type="ECO:0000256" key="1">
    <source>
        <dbReference type="SAM" id="MobiDB-lite"/>
    </source>
</evidence>